<reference evidence="6 7" key="1">
    <citation type="submission" date="2017-03" db="EMBL/GenBank/DDBJ databases">
        <title>Draft Genome sequence of Marispirochaeta sp. strain JC444.</title>
        <authorList>
            <person name="Shivani Y."/>
            <person name="Subhash Y."/>
            <person name="Sasikala C."/>
            <person name="Ramana C."/>
        </authorList>
    </citation>
    <scope>NUCLEOTIDE SEQUENCE [LARGE SCALE GENOMIC DNA]</scope>
    <source>
        <strain evidence="6 7">JC444</strain>
    </source>
</reference>
<dbReference type="InterPro" id="IPR036388">
    <property type="entry name" value="WH-like_DNA-bd_sf"/>
</dbReference>
<organism evidence="6 7">
    <name type="scientific">Marispirochaeta aestuarii</name>
    <dbReference type="NCBI Taxonomy" id="1963862"/>
    <lineage>
        <taxon>Bacteria</taxon>
        <taxon>Pseudomonadati</taxon>
        <taxon>Spirochaetota</taxon>
        <taxon>Spirochaetia</taxon>
        <taxon>Spirochaetales</taxon>
        <taxon>Spirochaetaceae</taxon>
        <taxon>Marispirochaeta</taxon>
    </lineage>
</organism>
<keyword evidence="7" id="KW-1185">Reference proteome</keyword>
<dbReference type="InterPro" id="IPR000595">
    <property type="entry name" value="cNMP-bd_dom"/>
</dbReference>
<dbReference type="OrthoDB" id="9798104at2"/>
<dbReference type="GO" id="GO:0005829">
    <property type="term" value="C:cytosol"/>
    <property type="evidence" value="ECO:0007669"/>
    <property type="project" value="TreeGrafter"/>
</dbReference>
<gene>
    <name evidence="6" type="ORF">B4O97_01135</name>
</gene>
<evidence type="ECO:0000313" key="7">
    <source>
        <dbReference type="Proteomes" id="UP000192343"/>
    </source>
</evidence>
<dbReference type="SMART" id="SM00100">
    <property type="entry name" value="cNMP"/>
    <property type="match status" value="1"/>
</dbReference>
<dbReference type="EMBL" id="MWQY01000001">
    <property type="protein sequence ID" value="ORC38390.1"/>
    <property type="molecule type" value="Genomic_DNA"/>
</dbReference>
<name>A0A1Y1S335_9SPIO</name>
<dbReference type="SUPFAM" id="SSF46785">
    <property type="entry name" value="Winged helix' DNA-binding domain"/>
    <property type="match status" value="1"/>
</dbReference>
<evidence type="ECO:0008006" key="8">
    <source>
        <dbReference type="Google" id="ProtNLM"/>
    </source>
</evidence>
<evidence type="ECO:0000256" key="1">
    <source>
        <dbReference type="ARBA" id="ARBA00023015"/>
    </source>
</evidence>
<protein>
    <recommendedName>
        <fullName evidence="8">Crp/Fnr family transcriptional regulator</fullName>
    </recommendedName>
</protein>
<dbReference type="InterPro" id="IPR036390">
    <property type="entry name" value="WH_DNA-bd_sf"/>
</dbReference>
<keyword evidence="3" id="KW-0804">Transcription</keyword>
<dbReference type="CDD" id="cd00038">
    <property type="entry name" value="CAP_ED"/>
    <property type="match status" value="1"/>
</dbReference>
<dbReference type="PROSITE" id="PS51063">
    <property type="entry name" value="HTH_CRP_2"/>
    <property type="match status" value="1"/>
</dbReference>
<dbReference type="AlphaFoldDB" id="A0A1Y1S335"/>
<dbReference type="InterPro" id="IPR018335">
    <property type="entry name" value="Tscrpt_reg_HTH_Crp-type_CS"/>
</dbReference>
<dbReference type="InterPro" id="IPR012318">
    <property type="entry name" value="HTH_CRP"/>
</dbReference>
<dbReference type="Gene3D" id="2.60.120.10">
    <property type="entry name" value="Jelly Rolls"/>
    <property type="match status" value="1"/>
</dbReference>
<feature type="domain" description="Cyclic nucleotide-binding" evidence="4">
    <location>
        <begin position="33"/>
        <end position="153"/>
    </location>
</feature>
<dbReference type="PROSITE" id="PS00042">
    <property type="entry name" value="HTH_CRP_1"/>
    <property type="match status" value="1"/>
</dbReference>
<dbReference type="InterPro" id="IPR018490">
    <property type="entry name" value="cNMP-bd_dom_sf"/>
</dbReference>
<comment type="caution">
    <text evidence="6">The sequence shown here is derived from an EMBL/GenBank/DDBJ whole genome shotgun (WGS) entry which is preliminary data.</text>
</comment>
<dbReference type="Pfam" id="PF13545">
    <property type="entry name" value="HTH_Crp_2"/>
    <property type="match status" value="1"/>
</dbReference>
<dbReference type="Proteomes" id="UP000192343">
    <property type="component" value="Unassembled WGS sequence"/>
</dbReference>
<dbReference type="InterPro" id="IPR014710">
    <property type="entry name" value="RmlC-like_jellyroll"/>
</dbReference>
<evidence type="ECO:0000259" key="5">
    <source>
        <dbReference type="PROSITE" id="PS51063"/>
    </source>
</evidence>
<evidence type="ECO:0000256" key="3">
    <source>
        <dbReference type="ARBA" id="ARBA00023163"/>
    </source>
</evidence>
<dbReference type="GO" id="GO:0003700">
    <property type="term" value="F:DNA-binding transcription factor activity"/>
    <property type="evidence" value="ECO:0007669"/>
    <property type="project" value="InterPro"/>
</dbReference>
<dbReference type="PANTHER" id="PTHR24567">
    <property type="entry name" value="CRP FAMILY TRANSCRIPTIONAL REGULATORY PROTEIN"/>
    <property type="match status" value="1"/>
</dbReference>
<dbReference type="PROSITE" id="PS50042">
    <property type="entry name" value="CNMP_BINDING_3"/>
    <property type="match status" value="1"/>
</dbReference>
<dbReference type="InterPro" id="IPR050397">
    <property type="entry name" value="Env_Response_Regulators"/>
</dbReference>
<dbReference type="Gene3D" id="1.10.10.10">
    <property type="entry name" value="Winged helix-like DNA-binding domain superfamily/Winged helix DNA-binding domain"/>
    <property type="match status" value="1"/>
</dbReference>
<dbReference type="RefSeq" id="WP_083047470.1">
    <property type="nucleotide sequence ID" value="NZ_MWQY01000001.1"/>
</dbReference>
<dbReference type="GO" id="GO:0003677">
    <property type="term" value="F:DNA binding"/>
    <property type="evidence" value="ECO:0007669"/>
    <property type="project" value="UniProtKB-KW"/>
</dbReference>
<accession>A0A1Y1S335</accession>
<dbReference type="STRING" id="1963862.B4O97_01135"/>
<proteinExistence type="predicted"/>
<keyword evidence="1" id="KW-0805">Transcription regulation</keyword>
<feature type="domain" description="HTH crp-type" evidence="5">
    <location>
        <begin position="167"/>
        <end position="240"/>
    </location>
</feature>
<dbReference type="SUPFAM" id="SSF51206">
    <property type="entry name" value="cAMP-binding domain-like"/>
    <property type="match status" value="1"/>
</dbReference>
<evidence type="ECO:0000256" key="2">
    <source>
        <dbReference type="ARBA" id="ARBA00023125"/>
    </source>
</evidence>
<evidence type="ECO:0000313" key="6">
    <source>
        <dbReference type="EMBL" id="ORC38390.1"/>
    </source>
</evidence>
<dbReference type="PRINTS" id="PR00034">
    <property type="entry name" value="HTHCRP"/>
</dbReference>
<dbReference type="Pfam" id="PF00027">
    <property type="entry name" value="cNMP_binding"/>
    <property type="match status" value="1"/>
</dbReference>
<dbReference type="PANTHER" id="PTHR24567:SF28">
    <property type="entry name" value="LISTERIOLYSIN REGULATORY PROTEIN"/>
    <property type="match status" value="1"/>
</dbReference>
<sequence>MSHHHRNPVHSLAGPVEHCSLDLRRKLIRESPFFSNLEPGQIDEINSRFRDVGFSANKTILREGDNADSLFIVATGLVKLYSASGDGGILLIDILKPGEHFGSVAGFGPECYEETAVAAMDCCLLKISSENFHRVLTMHPQVAVRTVEILSHRVRFSHELMRRLGSYSAENRSAWLLLRLGEKLGRPWEGKNLINAPVSREELAAMIGITTETASRIVSRFQKKGLIESGRGWIAIKDPEGLKKLTEDVFD</sequence>
<evidence type="ECO:0000259" key="4">
    <source>
        <dbReference type="PROSITE" id="PS50042"/>
    </source>
</evidence>
<dbReference type="SMART" id="SM00419">
    <property type="entry name" value="HTH_CRP"/>
    <property type="match status" value="1"/>
</dbReference>
<keyword evidence="2" id="KW-0238">DNA-binding</keyword>